<proteinExistence type="predicted"/>
<name>A0A443LMH4_9RHOB</name>
<dbReference type="Proteomes" id="UP000288071">
    <property type="component" value="Unassembled WGS sequence"/>
</dbReference>
<accession>A0A443LMH4</accession>
<dbReference type="AlphaFoldDB" id="A0A443LMH4"/>
<organism evidence="1 2">
    <name type="scientific">Paenirhodobacter huangdaonensis</name>
    <dbReference type="NCBI Taxonomy" id="2501515"/>
    <lineage>
        <taxon>Bacteria</taxon>
        <taxon>Pseudomonadati</taxon>
        <taxon>Pseudomonadota</taxon>
        <taxon>Alphaproteobacteria</taxon>
        <taxon>Rhodobacterales</taxon>
        <taxon>Rhodobacter group</taxon>
        <taxon>Paenirhodobacter</taxon>
    </lineage>
</organism>
<evidence type="ECO:0000313" key="1">
    <source>
        <dbReference type="EMBL" id="RWR50343.1"/>
    </source>
</evidence>
<gene>
    <name evidence="1" type="ORF">EOW66_15175</name>
</gene>
<keyword evidence="2" id="KW-1185">Reference proteome</keyword>
<sequence>MPRQTEPVQIVELIQPRCARRFGDAIEPYGPPALTKANLDAIAAGELDRAASVLFHAQVGFPAPWSAADGVIWEQGGAGDGAYLGVTDGALVFRAGNGSTAAGTEKTAMVSVDGSALAGLTVRIRAEISVGAGSVTLSVFRLDGRRLLEARHVAAAGFTLWAGTDGGAIGRSSSPSGVPVGVSHETFTGTIGEVHFYAGDFSGGCTATTAMGPRCYNTWGTCLARKAYDGSGEIAWRFAKPGQALPRLYRHTGETVGTDPLPLLSSVSVRSSKINVAAIRNGEKPLGVTGGCTVTLSDAAFDDYVGDWYVAERRRRDGSFWTKWTARNPFFGTMRLRIHEGFAGQPLEEMSARLYLLDSVDGPDSDGRVTLSGVDPLRLTDSKRASFPRETEITLKADLDATGTVVRVVARDSADLADSFGNTARRYITLGSEIIGYDGYADEGNGIYLLSGVGRGELGTEAGTHDADDACQRAGRYEQMDAWAIAHDLIVGHTAIPAEFVDAAAWEAEAGVYLQGYRFSRTVSKPVAVNVLLGELMRDGTFYLWWDERAQTIPLKAVRPEVGTAVLTDATDFVAGSLKMERVPDERISRVFVYYNPIDPTASDDATNFRHLRGRIDAEAELEDAGAEVLTKTIYSRWIVADTHADEMLQRLLARFSAVPRYLTATLVGDDHRIGAVVDVTTRLDVDSEGAERTRRWQIISAQQVRAGETTQYRLQEFIYQGSRYGGWMADEAADYSSEVAAESLVVGWWSDEDGLMADGAEGYNWQ</sequence>
<protein>
    <submittedName>
        <fullName evidence="1">Uncharacterized protein</fullName>
    </submittedName>
</protein>
<reference evidence="2" key="2">
    <citation type="submission" date="2019-01" db="EMBL/GenBank/DDBJ databases">
        <title>Sinorhodobacter populi sp. nov. isolated from the symptomatic bark tissue of Populus euramericana canker.</title>
        <authorList>
            <person name="Li Y."/>
        </authorList>
    </citation>
    <scope>NUCLEOTIDE SEQUENCE [LARGE SCALE GENOMIC DNA]</scope>
    <source>
        <strain evidence="2">CGMCC 1.12963</strain>
    </source>
</reference>
<comment type="caution">
    <text evidence="1">The sequence shown here is derived from an EMBL/GenBank/DDBJ whole genome shotgun (WGS) entry which is preliminary data.</text>
</comment>
<dbReference type="RefSeq" id="WP_128157145.1">
    <property type="nucleotide sequence ID" value="NZ_JBHSOM010000008.1"/>
</dbReference>
<reference evidence="1 2" key="1">
    <citation type="submission" date="2019-01" db="EMBL/GenBank/DDBJ databases">
        <title>Sinorhodobacter populi sp. nov. isolated from the symptomatic bark tissue of Populus euramericana canker.</title>
        <authorList>
            <person name="Xu G."/>
        </authorList>
    </citation>
    <scope>NUCLEOTIDE SEQUENCE [LARGE SCALE GENOMIC DNA]</scope>
    <source>
        <strain evidence="1 2">CGMCC 1.12963</strain>
    </source>
</reference>
<evidence type="ECO:0000313" key="2">
    <source>
        <dbReference type="Proteomes" id="UP000288071"/>
    </source>
</evidence>
<dbReference type="EMBL" id="SAVA01000009">
    <property type="protein sequence ID" value="RWR50343.1"/>
    <property type="molecule type" value="Genomic_DNA"/>
</dbReference>